<dbReference type="EMBL" id="JGDB01000014">
    <property type="protein sequence ID" value="EXY92672.1"/>
    <property type="molecule type" value="Genomic_DNA"/>
</dbReference>
<dbReference type="AlphaFoldDB" id="A0A015UD24"/>
<comment type="caution">
    <text evidence="4">The sequence shown here is derived from an EMBL/GenBank/DDBJ whole genome shotgun (WGS) entry which is preliminary data.</text>
</comment>
<accession>A0A015UD24</accession>
<dbReference type="SUPFAM" id="SSF47729">
    <property type="entry name" value="IHF-like DNA-binding proteins"/>
    <property type="match status" value="1"/>
</dbReference>
<dbReference type="NCBIfam" id="TIGR01201">
    <property type="entry name" value="HU_rel"/>
    <property type="match status" value="1"/>
</dbReference>
<dbReference type="InterPro" id="IPR010992">
    <property type="entry name" value="IHF-like_DNA-bd_dom_sf"/>
</dbReference>
<dbReference type="Gene3D" id="4.10.520.10">
    <property type="entry name" value="IHF-like DNA-binding proteins"/>
    <property type="match status" value="1"/>
</dbReference>
<keyword evidence="1 4" id="KW-0238">DNA-binding</keyword>
<reference evidence="4 5" key="1">
    <citation type="submission" date="2014-02" db="EMBL/GenBank/DDBJ databases">
        <authorList>
            <person name="Sears C."/>
            <person name="Carroll K."/>
            <person name="Sack B.R."/>
            <person name="Qadri F."/>
            <person name="Myers L.L."/>
            <person name="Chung G.-T."/>
            <person name="Escheverria P."/>
            <person name="Fraser C.M."/>
            <person name="Sadzewicz L."/>
            <person name="Shefchek K.A."/>
            <person name="Tallon L."/>
            <person name="Das S.P."/>
            <person name="Daugherty S."/>
            <person name="Mongodin E.F."/>
        </authorList>
    </citation>
    <scope>NUCLEOTIDE SEQUENCE [LARGE SCALE GENOMIC DNA]</scope>
    <source>
        <strain evidence="5">3998T(B)3</strain>
    </source>
</reference>
<sequence length="166" mass="18212">MSINYAVTKKVDKSKGIAKERYYATTRALQKKPVNSVQIANQLAERSSLQNGDVLSALTQLSDIIAAHLKEGRTVSIDGLGNFYPSITSEAVDKPEECTANKVWVSRICFKAAPAFLNNVRKTDFVSLQLKYGRKSAKSQNGSDKETTDAIPHQQSISEDSSLSDE</sequence>
<feature type="region of interest" description="Disordered" evidence="2">
    <location>
        <begin position="133"/>
        <end position="166"/>
    </location>
</feature>
<evidence type="ECO:0000313" key="4">
    <source>
        <dbReference type="EMBL" id="EXY92672.1"/>
    </source>
</evidence>
<feature type="domain" description="HU" evidence="3">
    <location>
        <begin position="1"/>
        <end position="125"/>
    </location>
</feature>
<evidence type="ECO:0000259" key="3">
    <source>
        <dbReference type="Pfam" id="PF18291"/>
    </source>
</evidence>
<dbReference type="RefSeq" id="WP_005813780.1">
    <property type="nucleotide sequence ID" value="NZ_JGDB01000014.1"/>
</dbReference>
<protein>
    <submittedName>
        <fullName evidence="4">DNA-binding family protein</fullName>
    </submittedName>
</protein>
<dbReference type="PATRIC" id="fig|1339316.3.peg.570"/>
<name>A0A015UD24_BACFG</name>
<dbReference type="GO" id="GO:0003677">
    <property type="term" value="F:DNA binding"/>
    <property type="evidence" value="ECO:0007669"/>
    <property type="project" value="UniProtKB-KW"/>
</dbReference>
<feature type="compositionally biased region" description="Polar residues" evidence="2">
    <location>
        <begin position="153"/>
        <end position="166"/>
    </location>
</feature>
<dbReference type="InterPro" id="IPR005902">
    <property type="entry name" value="HU_DNA-bd_put"/>
</dbReference>
<organism evidence="4 5">
    <name type="scientific">Bacteroides fragilis str. 3998T(B)3</name>
    <dbReference type="NCBI Taxonomy" id="1339316"/>
    <lineage>
        <taxon>Bacteria</taxon>
        <taxon>Pseudomonadati</taxon>
        <taxon>Bacteroidota</taxon>
        <taxon>Bacteroidia</taxon>
        <taxon>Bacteroidales</taxon>
        <taxon>Bacteroidaceae</taxon>
        <taxon>Bacteroides</taxon>
    </lineage>
</organism>
<dbReference type="InterPro" id="IPR041607">
    <property type="entry name" value="HU-HIG"/>
</dbReference>
<dbReference type="Proteomes" id="UP000020773">
    <property type="component" value="Unassembled WGS sequence"/>
</dbReference>
<evidence type="ECO:0000256" key="2">
    <source>
        <dbReference type="SAM" id="MobiDB-lite"/>
    </source>
</evidence>
<proteinExistence type="predicted"/>
<evidence type="ECO:0000256" key="1">
    <source>
        <dbReference type="ARBA" id="ARBA00023125"/>
    </source>
</evidence>
<gene>
    <name evidence="4" type="ORF">M125_0580</name>
</gene>
<evidence type="ECO:0000313" key="5">
    <source>
        <dbReference type="Proteomes" id="UP000020773"/>
    </source>
</evidence>
<dbReference type="Pfam" id="PF18291">
    <property type="entry name" value="HU-HIG"/>
    <property type="match status" value="1"/>
</dbReference>